<evidence type="ECO:0000313" key="2">
    <source>
        <dbReference type="EMBL" id="MFD1235336.1"/>
    </source>
</evidence>
<dbReference type="SUPFAM" id="SSF52402">
    <property type="entry name" value="Adenine nucleotide alpha hydrolases-like"/>
    <property type="match status" value="1"/>
</dbReference>
<dbReference type="Pfam" id="PF00582">
    <property type="entry name" value="Usp"/>
    <property type="match status" value="1"/>
</dbReference>
<evidence type="ECO:0000259" key="1">
    <source>
        <dbReference type="Pfam" id="PF00582"/>
    </source>
</evidence>
<dbReference type="InterPro" id="IPR006016">
    <property type="entry name" value="UspA"/>
</dbReference>
<feature type="domain" description="UspA" evidence="1">
    <location>
        <begin position="110"/>
        <end position="237"/>
    </location>
</feature>
<accession>A0ABW3VJU5</accession>
<comment type="caution">
    <text evidence="2">The sequence shown here is derived from an EMBL/GenBank/DDBJ whole genome shotgun (WGS) entry which is preliminary data.</text>
</comment>
<proteinExistence type="predicted"/>
<name>A0ABW3VJU5_9PSEU</name>
<gene>
    <name evidence="2" type="ORF">ACFQ34_18765</name>
</gene>
<evidence type="ECO:0000313" key="3">
    <source>
        <dbReference type="Proteomes" id="UP001597182"/>
    </source>
</evidence>
<dbReference type="EMBL" id="JBHTMB010000157">
    <property type="protein sequence ID" value="MFD1235336.1"/>
    <property type="molecule type" value="Genomic_DNA"/>
</dbReference>
<protein>
    <submittedName>
        <fullName evidence="2">Universal stress protein</fullName>
    </submittedName>
</protein>
<keyword evidence="3" id="KW-1185">Reference proteome</keyword>
<reference evidence="3" key="1">
    <citation type="journal article" date="2019" name="Int. J. Syst. Evol. Microbiol.">
        <title>The Global Catalogue of Microorganisms (GCM) 10K type strain sequencing project: providing services to taxonomists for standard genome sequencing and annotation.</title>
        <authorList>
            <consortium name="The Broad Institute Genomics Platform"/>
            <consortium name="The Broad Institute Genome Sequencing Center for Infectious Disease"/>
            <person name="Wu L."/>
            <person name="Ma J."/>
        </authorList>
    </citation>
    <scope>NUCLEOTIDE SEQUENCE [LARGE SCALE GENOMIC DNA]</scope>
    <source>
        <strain evidence="3">CCUG 49018</strain>
    </source>
</reference>
<organism evidence="2 3">
    <name type="scientific">Pseudonocardia benzenivorans</name>
    <dbReference type="NCBI Taxonomy" id="228005"/>
    <lineage>
        <taxon>Bacteria</taxon>
        <taxon>Bacillati</taxon>
        <taxon>Actinomycetota</taxon>
        <taxon>Actinomycetes</taxon>
        <taxon>Pseudonocardiales</taxon>
        <taxon>Pseudonocardiaceae</taxon>
        <taxon>Pseudonocardia</taxon>
    </lineage>
</organism>
<dbReference type="Gene3D" id="3.40.50.12370">
    <property type="match status" value="1"/>
</dbReference>
<dbReference type="RefSeq" id="WP_346094210.1">
    <property type="nucleotide sequence ID" value="NZ_BAABKS010000090.1"/>
</dbReference>
<dbReference type="Proteomes" id="UP001597182">
    <property type="component" value="Unassembled WGS sequence"/>
</dbReference>
<sequence>MSGRPVVLAADDLVPARWAAAEAERLRAPLQVVGTGNDVARTRVTQLLRASAPGAPVATRRVADPLGADLRRVSAGAELVVVSAAVGPRVVGAAVCPVATVPPTVPPLGRVIVAVAPRTAPSVLDLAVHEALARDAELVAVRVRGGPDADPGDALPDVLARWQRDLTHACRDLRQAVARWGADDADRRFRLLTVRGDPVPLLIALGIDAELLVVGCSVHGAGAAVLAGELVATVRCPVIGVPDPATPRGATARQRVRSGS</sequence>